<dbReference type="Pfam" id="PF13639">
    <property type="entry name" value="zf-RING_2"/>
    <property type="match status" value="1"/>
</dbReference>
<keyword evidence="1" id="KW-0863">Zinc-finger</keyword>
<gene>
    <name evidence="4" type="ORF">Syun_005022</name>
</gene>
<feature type="transmembrane region" description="Helical" evidence="2">
    <location>
        <begin position="20"/>
        <end position="42"/>
    </location>
</feature>
<dbReference type="AlphaFoldDB" id="A0AAP0L506"/>
<keyword evidence="2" id="KW-0472">Membrane</keyword>
<protein>
    <recommendedName>
        <fullName evidence="3">RING-type domain-containing protein</fullName>
    </recommendedName>
</protein>
<comment type="caution">
    <text evidence="4">The sequence shown here is derived from an EMBL/GenBank/DDBJ whole genome shotgun (WGS) entry which is preliminary data.</text>
</comment>
<accession>A0AAP0L506</accession>
<keyword evidence="5" id="KW-1185">Reference proteome</keyword>
<dbReference type="Gene3D" id="3.30.40.10">
    <property type="entry name" value="Zinc/RING finger domain, C3HC4 (zinc finger)"/>
    <property type="match status" value="1"/>
</dbReference>
<keyword evidence="2" id="KW-0812">Transmembrane</keyword>
<dbReference type="InterPro" id="IPR013083">
    <property type="entry name" value="Znf_RING/FYVE/PHD"/>
</dbReference>
<name>A0AAP0L506_9MAGN</name>
<evidence type="ECO:0000256" key="2">
    <source>
        <dbReference type="SAM" id="Phobius"/>
    </source>
</evidence>
<keyword evidence="1" id="KW-0862">Zinc</keyword>
<proteinExistence type="predicted"/>
<keyword evidence="2" id="KW-1133">Transmembrane helix</keyword>
<evidence type="ECO:0000256" key="1">
    <source>
        <dbReference type="PROSITE-ProRule" id="PRU00175"/>
    </source>
</evidence>
<evidence type="ECO:0000313" key="5">
    <source>
        <dbReference type="Proteomes" id="UP001420932"/>
    </source>
</evidence>
<dbReference type="GO" id="GO:0008270">
    <property type="term" value="F:zinc ion binding"/>
    <property type="evidence" value="ECO:0007669"/>
    <property type="project" value="UniProtKB-KW"/>
</dbReference>
<dbReference type="Proteomes" id="UP001420932">
    <property type="component" value="Unassembled WGS sequence"/>
</dbReference>
<evidence type="ECO:0000259" key="3">
    <source>
        <dbReference type="PROSITE" id="PS50089"/>
    </source>
</evidence>
<dbReference type="PANTHER" id="PTHR45676">
    <property type="entry name" value="RING-H2 FINGER PROTEIN ATL51-RELATED"/>
    <property type="match status" value="1"/>
</dbReference>
<dbReference type="InterPro" id="IPR001841">
    <property type="entry name" value="Znf_RING"/>
</dbReference>
<evidence type="ECO:0000313" key="4">
    <source>
        <dbReference type="EMBL" id="KAK9164120.1"/>
    </source>
</evidence>
<keyword evidence="1" id="KW-0479">Metal-binding</keyword>
<dbReference type="SUPFAM" id="SSF57850">
    <property type="entry name" value="RING/U-box"/>
    <property type="match status" value="1"/>
</dbReference>
<dbReference type="PANTHER" id="PTHR45676:SF41">
    <property type="entry name" value="RING-H2 FINGER PROTEIN ATL66"/>
    <property type="match status" value="1"/>
</dbReference>
<dbReference type="EMBL" id="JBBNAF010000002">
    <property type="protein sequence ID" value="KAK9164120.1"/>
    <property type="molecule type" value="Genomic_DNA"/>
</dbReference>
<dbReference type="SMART" id="SM00184">
    <property type="entry name" value="RING"/>
    <property type="match status" value="1"/>
</dbReference>
<feature type="domain" description="RING-type" evidence="3">
    <location>
        <begin position="108"/>
        <end position="150"/>
    </location>
</feature>
<dbReference type="PROSITE" id="PS50089">
    <property type="entry name" value="ZF_RING_2"/>
    <property type="match status" value="1"/>
</dbReference>
<sequence>MHLLPRNIPNYSWLSETPQIDFLFVIGGLVALVLFCGMSYFVKKLLHRFMADVNRLRDESIRNGRRTMVMEVPPPPSARPPNPVCLDLQDQKIVDFDPMKRQGKSTGCVICLNEFVLGQSCRVLQPCNHIFHERCVNKWLKKKRTCPLCRVDAVRLRIVVDDN</sequence>
<organism evidence="4 5">
    <name type="scientific">Stephania yunnanensis</name>
    <dbReference type="NCBI Taxonomy" id="152371"/>
    <lineage>
        <taxon>Eukaryota</taxon>
        <taxon>Viridiplantae</taxon>
        <taxon>Streptophyta</taxon>
        <taxon>Embryophyta</taxon>
        <taxon>Tracheophyta</taxon>
        <taxon>Spermatophyta</taxon>
        <taxon>Magnoliopsida</taxon>
        <taxon>Ranunculales</taxon>
        <taxon>Menispermaceae</taxon>
        <taxon>Menispermoideae</taxon>
        <taxon>Cissampelideae</taxon>
        <taxon>Stephania</taxon>
    </lineage>
</organism>
<reference evidence="4 5" key="1">
    <citation type="submission" date="2024-01" db="EMBL/GenBank/DDBJ databases">
        <title>Genome assemblies of Stephania.</title>
        <authorList>
            <person name="Yang L."/>
        </authorList>
    </citation>
    <scope>NUCLEOTIDE SEQUENCE [LARGE SCALE GENOMIC DNA]</scope>
    <source>
        <strain evidence="4">YNDBR</strain>
        <tissue evidence="4">Leaf</tissue>
    </source>
</reference>